<dbReference type="Gene3D" id="3.40.430.10">
    <property type="entry name" value="Dihydrofolate Reductase, subunit A"/>
    <property type="match status" value="1"/>
</dbReference>
<evidence type="ECO:0000259" key="9">
    <source>
        <dbReference type="PROSITE" id="PS51330"/>
    </source>
</evidence>
<evidence type="ECO:0000256" key="7">
    <source>
        <dbReference type="PIRNR" id="PIRNR000194"/>
    </source>
</evidence>
<comment type="catalytic activity">
    <reaction evidence="7">
        <text>(6S)-5,6,7,8-tetrahydrofolate + NADP(+) = 7,8-dihydrofolate + NADPH + H(+)</text>
        <dbReference type="Rhea" id="RHEA:15009"/>
        <dbReference type="ChEBI" id="CHEBI:15378"/>
        <dbReference type="ChEBI" id="CHEBI:57451"/>
        <dbReference type="ChEBI" id="CHEBI:57453"/>
        <dbReference type="ChEBI" id="CHEBI:57783"/>
        <dbReference type="ChEBI" id="CHEBI:58349"/>
        <dbReference type="EC" id="1.5.1.3"/>
    </reaction>
</comment>
<dbReference type="PROSITE" id="PS00075">
    <property type="entry name" value="DHFR_1"/>
    <property type="match status" value="1"/>
</dbReference>
<keyword evidence="6 7" id="KW-0560">Oxidoreductase</keyword>
<keyword evidence="5 7" id="KW-0521">NADP</keyword>
<gene>
    <name evidence="10" type="ORF">A2586_00755</name>
</gene>
<dbReference type="GO" id="GO:0046452">
    <property type="term" value="P:dihydrofolate metabolic process"/>
    <property type="evidence" value="ECO:0007669"/>
    <property type="project" value="TreeGrafter"/>
</dbReference>
<dbReference type="CDD" id="cd00209">
    <property type="entry name" value="DHFR"/>
    <property type="match status" value="1"/>
</dbReference>
<comment type="pathway">
    <text evidence="1 7">Cofactor biosynthesis; tetrahydrofolate biosynthesis; 5,6,7,8-tetrahydrofolate from 7,8-dihydrofolate: step 1/1.</text>
</comment>
<evidence type="ECO:0000256" key="2">
    <source>
        <dbReference type="ARBA" id="ARBA00009539"/>
    </source>
</evidence>
<dbReference type="PANTHER" id="PTHR48069">
    <property type="entry name" value="DIHYDROFOLATE REDUCTASE"/>
    <property type="match status" value="1"/>
</dbReference>
<comment type="similarity">
    <text evidence="2 7 8">Belongs to the dihydrofolate reductase family.</text>
</comment>
<dbReference type="InterPro" id="IPR001796">
    <property type="entry name" value="DHFR_dom"/>
</dbReference>
<dbReference type="GO" id="GO:0046654">
    <property type="term" value="P:tetrahydrofolate biosynthetic process"/>
    <property type="evidence" value="ECO:0007669"/>
    <property type="project" value="UniProtKB-UniPathway"/>
</dbReference>
<evidence type="ECO:0000256" key="5">
    <source>
        <dbReference type="ARBA" id="ARBA00022857"/>
    </source>
</evidence>
<name>A0A1G1ZVX8_9BACT</name>
<dbReference type="InterPro" id="IPR012259">
    <property type="entry name" value="DHFR"/>
</dbReference>
<evidence type="ECO:0000313" key="11">
    <source>
        <dbReference type="Proteomes" id="UP000176611"/>
    </source>
</evidence>
<dbReference type="InterPro" id="IPR024072">
    <property type="entry name" value="DHFR-like_dom_sf"/>
</dbReference>
<organism evidence="10 11">
    <name type="scientific">Candidatus Harrisonbacteria bacterium RIFOXYD1_FULL_40_9</name>
    <dbReference type="NCBI Taxonomy" id="1798412"/>
    <lineage>
        <taxon>Bacteria</taxon>
        <taxon>Candidatus Harrisoniibacteriota</taxon>
    </lineage>
</organism>
<dbReference type="AlphaFoldDB" id="A0A1G1ZVX8"/>
<dbReference type="InterPro" id="IPR017925">
    <property type="entry name" value="DHFR_CS"/>
</dbReference>
<evidence type="ECO:0000256" key="6">
    <source>
        <dbReference type="ARBA" id="ARBA00023002"/>
    </source>
</evidence>
<sequence length="162" mass="19129">MTKDRVIGLNGEIPWHISDDLKFFRDITWGHSVIMGRKTHESIIKKYGAPLLGRESIIVSRTLRKHEVPSCTLFRSMDEVLGLIFEHQQRHDFFVIGGGEIYRSLLSFVNTMYVTHIEKRFKGDVFFPEFDESEWETTLDAQFHGNRNTPPWKRLIYTQRRT</sequence>
<dbReference type="GO" id="GO:0005829">
    <property type="term" value="C:cytosol"/>
    <property type="evidence" value="ECO:0007669"/>
    <property type="project" value="TreeGrafter"/>
</dbReference>
<evidence type="ECO:0000256" key="8">
    <source>
        <dbReference type="RuleBase" id="RU004474"/>
    </source>
</evidence>
<dbReference type="Proteomes" id="UP000176611">
    <property type="component" value="Unassembled WGS sequence"/>
</dbReference>
<dbReference type="EMBL" id="MHJO01000030">
    <property type="protein sequence ID" value="OGY68732.1"/>
    <property type="molecule type" value="Genomic_DNA"/>
</dbReference>
<dbReference type="GO" id="GO:0046655">
    <property type="term" value="P:folic acid metabolic process"/>
    <property type="evidence" value="ECO:0007669"/>
    <property type="project" value="TreeGrafter"/>
</dbReference>
<dbReference type="Pfam" id="PF00186">
    <property type="entry name" value="DHFR_1"/>
    <property type="match status" value="1"/>
</dbReference>
<dbReference type="GO" id="GO:0006730">
    <property type="term" value="P:one-carbon metabolic process"/>
    <property type="evidence" value="ECO:0007669"/>
    <property type="project" value="UniProtKB-KW"/>
</dbReference>
<dbReference type="GO" id="GO:0004146">
    <property type="term" value="F:dihydrofolate reductase activity"/>
    <property type="evidence" value="ECO:0007669"/>
    <property type="project" value="UniProtKB-EC"/>
</dbReference>
<accession>A0A1G1ZVX8</accession>
<comment type="caution">
    <text evidence="10">The sequence shown here is derived from an EMBL/GenBank/DDBJ whole genome shotgun (WGS) entry which is preliminary data.</text>
</comment>
<dbReference type="PROSITE" id="PS51330">
    <property type="entry name" value="DHFR_2"/>
    <property type="match status" value="1"/>
</dbReference>
<protein>
    <recommendedName>
        <fullName evidence="3 7">Dihydrofolate reductase</fullName>
        <ecNumber evidence="3 7">1.5.1.3</ecNumber>
    </recommendedName>
</protein>
<dbReference type="PRINTS" id="PR00070">
    <property type="entry name" value="DHFR"/>
</dbReference>
<feature type="domain" description="DHFR" evidence="9">
    <location>
        <begin position="1"/>
        <end position="159"/>
    </location>
</feature>
<comment type="function">
    <text evidence="7">Key enzyme in folate metabolism. Catalyzes an essential reaction for de novo glycine and purine synthesis, and for DNA precursor synthesis.</text>
</comment>
<evidence type="ECO:0000256" key="1">
    <source>
        <dbReference type="ARBA" id="ARBA00004903"/>
    </source>
</evidence>
<dbReference type="SUPFAM" id="SSF53597">
    <property type="entry name" value="Dihydrofolate reductase-like"/>
    <property type="match status" value="1"/>
</dbReference>
<dbReference type="UniPathway" id="UPA00077">
    <property type="reaction ID" value="UER00158"/>
</dbReference>
<keyword evidence="4 7" id="KW-0554">One-carbon metabolism</keyword>
<proteinExistence type="inferred from homology"/>
<dbReference type="PIRSF" id="PIRSF000194">
    <property type="entry name" value="DHFR"/>
    <property type="match status" value="1"/>
</dbReference>
<evidence type="ECO:0000256" key="4">
    <source>
        <dbReference type="ARBA" id="ARBA00022563"/>
    </source>
</evidence>
<dbReference type="PANTHER" id="PTHR48069:SF3">
    <property type="entry name" value="DIHYDROFOLATE REDUCTASE"/>
    <property type="match status" value="1"/>
</dbReference>
<dbReference type="GO" id="GO:0050661">
    <property type="term" value="F:NADP binding"/>
    <property type="evidence" value="ECO:0007669"/>
    <property type="project" value="InterPro"/>
</dbReference>
<evidence type="ECO:0000256" key="3">
    <source>
        <dbReference type="ARBA" id="ARBA00012856"/>
    </source>
</evidence>
<reference evidence="10 11" key="1">
    <citation type="journal article" date="2016" name="Nat. Commun.">
        <title>Thousands of microbial genomes shed light on interconnected biogeochemical processes in an aquifer system.</title>
        <authorList>
            <person name="Anantharaman K."/>
            <person name="Brown C.T."/>
            <person name="Hug L.A."/>
            <person name="Sharon I."/>
            <person name="Castelle C.J."/>
            <person name="Probst A.J."/>
            <person name="Thomas B.C."/>
            <person name="Singh A."/>
            <person name="Wilkins M.J."/>
            <person name="Karaoz U."/>
            <person name="Brodie E.L."/>
            <person name="Williams K.H."/>
            <person name="Hubbard S.S."/>
            <person name="Banfield J.F."/>
        </authorList>
    </citation>
    <scope>NUCLEOTIDE SEQUENCE [LARGE SCALE GENOMIC DNA]</scope>
</reference>
<evidence type="ECO:0000313" key="10">
    <source>
        <dbReference type="EMBL" id="OGY68732.1"/>
    </source>
</evidence>
<dbReference type="EC" id="1.5.1.3" evidence="3 7"/>